<evidence type="ECO:0000256" key="10">
    <source>
        <dbReference type="ARBA" id="ARBA00023264"/>
    </source>
</evidence>
<dbReference type="AlphaFoldDB" id="A0A1W6BWY5"/>
<dbReference type="InterPro" id="IPR033177">
    <property type="entry name" value="PSD-B"/>
</dbReference>
<evidence type="ECO:0000256" key="5">
    <source>
        <dbReference type="ARBA" id="ARBA00022793"/>
    </source>
</evidence>
<keyword evidence="5" id="KW-0210">Decarboxylase</keyword>
<evidence type="ECO:0000256" key="8">
    <source>
        <dbReference type="ARBA" id="ARBA00023209"/>
    </source>
</evidence>
<dbReference type="InterPro" id="IPR003817">
    <property type="entry name" value="PS_Dcarbxylase"/>
</dbReference>
<dbReference type="Proteomes" id="UP000192902">
    <property type="component" value="Chromosome"/>
</dbReference>
<protein>
    <recommendedName>
        <fullName evidence="3">phosphatidylserine decarboxylase</fullName>
        <ecNumber evidence="3">4.1.1.65</ecNumber>
    </recommendedName>
</protein>
<dbReference type="Pfam" id="PF02666">
    <property type="entry name" value="PS_Dcarbxylase"/>
    <property type="match status" value="1"/>
</dbReference>
<dbReference type="PANTHER" id="PTHR10067:SF6">
    <property type="entry name" value="PHOSPHATIDYLSERINE DECARBOXYLASE PROENZYME, MITOCHONDRIAL"/>
    <property type="match status" value="1"/>
</dbReference>
<sequence>MSFSNQSSRLFGLLARYKFFKPLQDFINQNYVKYFKIDMGEFKNPNEYESLNALFTRSLQKNRKLDDGFISPSDGKILQSGQAFLAENEQFAFSIKGYTYSLEELLRENFEKKELEKGLDYVNIYLSPKDYHRYHAPCDLEILRAVYTRGALYSVSEKYLKKIPNLYTKNERVSLKCKSAKGFIFWLVFVGAQNVGKMRFHFDESIQTNAKTSHDFSRVYENLKLKKGEELGYFELGSTIVLIAQKACLNFKIKNGQNLKFGSKIADFI</sequence>
<dbReference type="GO" id="GO:0004609">
    <property type="term" value="F:phosphatidylserine decarboxylase activity"/>
    <property type="evidence" value="ECO:0007669"/>
    <property type="project" value="UniProtKB-EC"/>
</dbReference>
<gene>
    <name evidence="13" type="primary">psd</name>
    <name evidence="13" type="ORF">CCUN_1018</name>
</gene>
<dbReference type="GO" id="GO:0006646">
    <property type="term" value="P:phosphatidylethanolamine biosynthetic process"/>
    <property type="evidence" value="ECO:0007669"/>
    <property type="project" value="UniProtKB-UniPathway"/>
</dbReference>
<evidence type="ECO:0000256" key="9">
    <source>
        <dbReference type="ARBA" id="ARBA00023239"/>
    </source>
</evidence>
<dbReference type="EMBL" id="CP020867">
    <property type="protein sequence ID" value="ARJ56619.1"/>
    <property type="molecule type" value="Genomic_DNA"/>
</dbReference>
<dbReference type="OrthoDB" id="9802030at2"/>
<reference evidence="13 14" key="1">
    <citation type="submission" date="2017-04" db="EMBL/GenBank/DDBJ databases">
        <title>Complete genome sequence of the Campylobacter cuniculorum type strain LMG24588.</title>
        <authorList>
            <person name="Miller W.G."/>
            <person name="Yee E."/>
            <person name="Revez J."/>
            <person name="Bono J.L."/>
            <person name="Rossi M."/>
        </authorList>
    </citation>
    <scope>NUCLEOTIDE SEQUENCE [LARGE SCALE GENOMIC DNA]</scope>
    <source>
        <strain evidence="13 14">LMG 24588</strain>
    </source>
</reference>
<evidence type="ECO:0000256" key="12">
    <source>
        <dbReference type="ARBA" id="ARBA00024326"/>
    </source>
</evidence>
<keyword evidence="9 13" id="KW-0456">Lyase</keyword>
<keyword evidence="7" id="KW-0865">Zymogen</keyword>
<comment type="pathway">
    <text evidence="2">Lipid metabolism.</text>
</comment>
<comment type="cofactor">
    <cofactor evidence="1">
        <name>pyruvate</name>
        <dbReference type="ChEBI" id="CHEBI:15361"/>
    </cofactor>
</comment>
<dbReference type="eggNOG" id="COG0688">
    <property type="taxonomic scope" value="Bacteria"/>
</dbReference>
<keyword evidence="11" id="KW-0670">Pyruvate</keyword>
<evidence type="ECO:0000256" key="3">
    <source>
        <dbReference type="ARBA" id="ARBA00012243"/>
    </source>
</evidence>
<dbReference type="RefSeq" id="WP_027305429.1">
    <property type="nucleotide sequence ID" value="NZ_CP020867.1"/>
</dbReference>
<dbReference type="PANTHER" id="PTHR10067">
    <property type="entry name" value="PHOSPHATIDYLSERINE DECARBOXYLASE"/>
    <property type="match status" value="1"/>
</dbReference>
<keyword evidence="10" id="KW-1208">Phospholipid metabolism</keyword>
<dbReference type="EC" id="4.1.1.65" evidence="3"/>
<evidence type="ECO:0000256" key="4">
    <source>
        <dbReference type="ARBA" id="ARBA00022516"/>
    </source>
</evidence>
<evidence type="ECO:0000256" key="2">
    <source>
        <dbReference type="ARBA" id="ARBA00005189"/>
    </source>
</evidence>
<evidence type="ECO:0000313" key="14">
    <source>
        <dbReference type="Proteomes" id="UP000192902"/>
    </source>
</evidence>
<evidence type="ECO:0000256" key="11">
    <source>
        <dbReference type="ARBA" id="ARBA00023317"/>
    </source>
</evidence>
<dbReference type="UniPathway" id="UPA00558"/>
<dbReference type="KEGG" id="ccun:CCUN_1018"/>
<comment type="pathway">
    <text evidence="12">Phospholipid metabolism; phosphatidylethanolamine biosynthesis.</text>
</comment>
<dbReference type="STRING" id="1121267.CCUN_1018"/>
<dbReference type="NCBIfam" id="TIGR00163">
    <property type="entry name" value="PS_decarb"/>
    <property type="match status" value="1"/>
</dbReference>
<keyword evidence="6" id="KW-0443">Lipid metabolism</keyword>
<organism evidence="13 14">
    <name type="scientific">Campylobacter cuniculorum DSM 23162 = LMG 24588</name>
    <dbReference type="NCBI Taxonomy" id="1121267"/>
    <lineage>
        <taxon>Bacteria</taxon>
        <taxon>Pseudomonadati</taxon>
        <taxon>Campylobacterota</taxon>
        <taxon>Epsilonproteobacteria</taxon>
        <taxon>Campylobacterales</taxon>
        <taxon>Campylobacteraceae</taxon>
        <taxon>Campylobacter</taxon>
    </lineage>
</organism>
<evidence type="ECO:0000256" key="7">
    <source>
        <dbReference type="ARBA" id="ARBA00023145"/>
    </source>
</evidence>
<keyword evidence="4" id="KW-0444">Lipid biosynthesis</keyword>
<accession>A0A1W6BWY5</accession>
<keyword evidence="8" id="KW-0594">Phospholipid biosynthesis</keyword>
<evidence type="ECO:0000256" key="6">
    <source>
        <dbReference type="ARBA" id="ARBA00023098"/>
    </source>
</evidence>
<evidence type="ECO:0000313" key="13">
    <source>
        <dbReference type="EMBL" id="ARJ56619.1"/>
    </source>
</evidence>
<evidence type="ECO:0000256" key="1">
    <source>
        <dbReference type="ARBA" id="ARBA00001928"/>
    </source>
</evidence>
<proteinExistence type="predicted"/>
<dbReference type="NCBIfam" id="NF003038">
    <property type="entry name" value="PRK03934.1"/>
    <property type="match status" value="1"/>
</dbReference>
<name>A0A1W6BWY5_9BACT</name>